<accession>A0A552MA82</accession>
<reference evidence="1 2" key="1">
    <citation type="submission" date="2019-01" db="EMBL/GenBank/DDBJ databases">
        <title>Coherence of Microcystis species and biogeography revealed through population genomics.</title>
        <authorList>
            <person name="Perez-Carrascal O.M."/>
            <person name="Terrat Y."/>
            <person name="Giani A."/>
            <person name="Fortin N."/>
            <person name="Tromas N."/>
            <person name="Shapiro B.J."/>
        </authorList>
    </citation>
    <scope>NUCLEOTIDE SEQUENCE [LARGE SCALE GENOMIC DNA]</scope>
    <source>
        <strain evidence="1">Mw_MB_S_20031200_S109D</strain>
    </source>
</reference>
<dbReference type="PANTHER" id="PTHR39550:SF1">
    <property type="entry name" value="SLL0658 PROTEIN"/>
    <property type="match status" value="1"/>
</dbReference>
<dbReference type="Pfam" id="PF11848">
    <property type="entry name" value="DUF3368"/>
    <property type="match status" value="1"/>
</dbReference>
<sequence>MVISRKIVFNSSPLLFLSRLGFLEKFLDSDDNFYLPVTVQQEINAKQDQSSETLNKLIDQQKLTMLNIQLISLANSLNERLGKGESDAITLGIELQTDYIVLDDFAARKEAIRLGLNVKGTLAVIRKLLKEEKIEIENLESFYQRLGEINFRVKREIFESIFSNKSL</sequence>
<name>A0A552MA82_9CHRO</name>
<dbReference type="Proteomes" id="UP000318616">
    <property type="component" value="Unassembled WGS sequence"/>
</dbReference>
<gene>
    <name evidence="1" type="ORF">EWV88_01455</name>
</gene>
<dbReference type="InterPro" id="IPR021799">
    <property type="entry name" value="PIN-like_prokaryotic"/>
</dbReference>
<organism evidence="1 2">
    <name type="scientific">Microcystis wesenbergii Mw_MB_S_20031200_S109D</name>
    <dbReference type="NCBI Taxonomy" id="2486241"/>
    <lineage>
        <taxon>Bacteria</taxon>
        <taxon>Bacillati</taxon>
        <taxon>Cyanobacteriota</taxon>
        <taxon>Cyanophyceae</taxon>
        <taxon>Oscillatoriophycideae</taxon>
        <taxon>Chroococcales</taxon>
        <taxon>Microcystaceae</taxon>
        <taxon>Microcystis</taxon>
    </lineage>
</organism>
<dbReference type="AlphaFoldDB" id="A0A552MA82"/>
<evidence type="ECO:0000313" key="1">
    <source>
        <dbReference type="EMBL" id="TRV29379.1"/>
    </source>
</evidence>
<proteinExistence type="predicted"/>
<dbReference type="EMBL" id="SFAP01000021">
    <property type="protein sequence ID" value="TRV29379.1"/>
    <property type="molecule type" value="Genomic_DNA"/>
</dbReference>
<dbReference type="PANTHER" id="PTHR39550">
    <property type="entry name" value="SLL0658 PROTEIN"/>
    <property type="match status" value="1"/>
</dbReference>
<evidence type="ECO:0000313" key="2">
    <source>
        <dbReference type="Proteomes" id="UP000318616"/>
    </source>
</evidence>
<protein>
    <submittedName>
        <fullName evidence="1">DUF3368 domain-containing protein</fullName>
    </submittedName>
</protein>
<comment type="caution">
    <text evidence="1">The sequence shown here is derived from an EMBL/GenBank/DDBJ whole genome shotgun (WGS) entry which is preliminary data.</text>
</comment>